<keyword evidence="3" id="KW-1185">Reference proteome</keyword>
<name>A0A1Y5TG90_9RHOB</name>
<accession>A0A1Y5TG90</accession>
<sequence length="178" mass="19625">MPPESDDTRIRLTGTGPREPREFDLRPDEATRAALAAEFDLSALRKLRFAGQLVPTGRRDWRLEATLGATVVQPCGVTLEPVTTRIDEEILRHFMADWSAPEVAEHEVSEDTDDEPLPAVLDLMAVIAEELSLAIPAFPRAEGVDEVEAEARPTGAEPIRDEDTKPFAGLRDALSRDN</sequence>
<evidence type="ECO:0008006" key="4">
    <source>
        <dbReference type="Google" id="ProtNLM"/>
    </source>
</evidence>
<organism evidence="2 3">
    <name type="scientific">Palleronia marisminoris</name>
    <dbReference type="NCBI Taxonomy" id="315423"/>
    <lineage>
        <taxon>Bacteria</taxon>
        <taxon>Pseudomonadati</taxon>
        <taxon>Pseudomonadota</taxon>
        <taxon>Alphaproteobacteria</taxon>
        <taxon>Rhodobacterales</taxon>
        <taxon>Roseobacteraceae</taxon>
        <taxon>Palleronia</taxon>
    </lineage>
</organism>
<gene>
    <name evidence="2" type="ORF">PAM7066_03156</name>
</gene>
<proteinExistence type="predicted"/>
<dbReference type="InterPro" id="IPR003772">
    <property type="entry name" value="YceD"/>
</dbReference>
<dbReference type="STRING" id="315423.SAMN04488020_11181"/>
<dbReference type="Proteomes" id="UP000193870">
    <property type="component" value="Unassembled WGS sequence"/>
</dbReference>
<dbReference type="AlphaFoldDB" id="A0A1Y5TG90"/>
<feature type="compositionally biased region" description="Basic and acidic residues" evidence="1">
    <location>
        <begin position="1"/>
        <end position="10"/>
    </location>
</feature>
<dbReference type="Pfam" id="PF02620">
    <property type="entry name" value="YceD"/>
    <property type="match status" value="1"/>
</dbReference>
<feature type="region of interest" description="Disordered" evidence="1">
    <location>
        <begin position="1"/>
        <end position="23"/>
    </location>
</feature>
<evidence type="ECO:0000313" key="2">
    <source>
        <dbReference type="EMBL" id="SLN63029.1"/>
    </source>
</evidence>
<feature type="region of interest" description="Disordered" evidence="1">
    <location>
        <begin position="142"/>
        <end position="178"/>
    </location>
</feature>
<dbReference type="EMBL" id="FWFV01000010">
    <property type="protein sequence ID" value="SLN63029.1"/>
    <property type="molecule type" value="Genomic_DNA"/>
</dbReference>
<protein>
    <recommendedName>
        <fullName evidence="4">DUF177 domain-containing protein</fullName>
    </recommendedName>
</protein>
<dbReference type="OrthoDB" id="8443793at2"/>
<evidence type="ECO:0000313" key="3">
    <source>
        <dbReference type="Proteomes" id="UP000193870"/>
    </source>
</evidence>
<dbReference type="RefSeq" id="WP_085855135.1">
    <property type="nucleotide sequence ID" value="NZ_FOPF01000011.1"/>
</dbReference>
<reference evidence="2 3" key="1">
    <citation type="submission" date="2017-03" db="EMBL/GenBank/DDBJ databases">
        <authorList>
            <person name="Afonso C.L."/>
            <person name="Miller P.J."/>
            <person name="Scott M.A."/>
            <person name="Spackman E."/>
            <person name="Goraichik I."/>
            <person name="Dimitrov K.M."/>
            <person name="Suarez D.L."/>
            <person name="Swayne D.E."/>
        </authorList>
    </citation>
    <scope>NUCLEOTIDE SEQUENCE [LARGE SCALE GENOMIC DNA]</scope>
    <source>
        <strain evidence="2 3">CECT 7066</strain>
    </source>
</reference>
<evidence type="ECO:0000256" key="1">
    <source>
        <dbReference type="SAM" id="MobiDB-lite"/>
    </source>
</evidence>